<dbReference type="OrthoDB" id="9774037at2"/>
<protein>
    <submittedName>
        <fullName evidence="1">Uncharacterized protein</fullName>
    </submittedName>
</protein>
<dbReference type="RefSeq" id="WP_074649872.1">
    <property type="nucleotide sequence ID" value="NZ_FOIL01000033.1"/>
</dbReference>
<proteinExistence type="predicted"/>
<accession>A0A1I0GEC3</accession>
<dbReference type="Proteomes" id="UP000199820">
    <property type="component" value="Unassembled WGS sequence"/>
</dbReference>
<dbReference type="eggNOG" id="ENOG502Z916">
    <property type="taxonomic scope" value="Bacteria"/>
</dbReference>
<organism evidence="1 2">
    <name type="scientific">[Clostridium] aminophilum</name>
    <dbReference type="NCBI Taxonomy" id="1526"/>
    <lineage>
        <taxon>Bacteria</taxon>
        <taxon>Bacillati</taxon>
        <taxon>Bacillota</taxon>
        <taxon>Clostridia</taxon>
        <taxon>Lachnospirales</taxon>
        <taxon>Lachnospiraceae</taxon>
    </lineage>
</organism>
<evidence type="ECO:0000313" key="1">
    <source>
        <dbReference type="EMBL" id="SET69405.1"/>
    </source>
</evidence>
<evidence type="ECO:0000313" key="2">
    <source>
        <dbReference type="Proteomes" id="UP000199820"/>
    </source>
</evidence>
<dbReference type="InterPro" id="IPR024541">
    <property type="entry name" value="DUF3881"/>
</dbReference>
<dbReference type="Pfam" id="PF12997">
    <property type="entry name" value="DUF3881"/>
    <property type="match status" value="1"/>
</dbReference>
<reference evidence="1 2" key="1">
    <citation type="submission" date="2016-10" db="EMBL/GenBank/DDBJ databases">
        <authorList>
            <person name="de Groot N.N."/>
        </authorList>
    </citation>
    <scope>NUCLEOTIDE SEQUENCE [LARGE SCALE GENOMIC DNA]</scope>
    <source>
        <strain evidence="1 2">KH1P1</strain>
    </source>
</reference>
<name>A0A1I0GEC3_9FIRM</name>
<gene>
    <name evidence="1" type="ORF">SAMN04487771_103311</name>
</gene>
<sequence>MHKYLRTIGFSNYRRENEVKALLEVLAKESDNARFFQTDRDSTLCEIRNEIAPGLGIAMFGQMNDRDELDIRYYYPYIESGLVSSREQCTIQRHAEKETFAGMLDEYAVGVSLIFYLLNPIEYRDKFMKYGPRLDVSGVRLSALASEGTILLPIQFTEKQKEKDIILTSKRNEMLKAARDGDAEAMEALTFSEYDLFNQIIKRVENEDIYSIVDSTFLPSGLESDQYQVLGMIEDLKEKKNRITEEIVYDMLIRCNGIRFRVAVNREDLLGEPAVGRRFKGKIWMQGIANFTVA</sequence>
<keyword evidence="2" id="KW-1185">Reference proteome</keyword>
<dbReference type="EMBL" id="FOIL01000033">
    <property type="protein sequence ID" value="SET69405.1"/>
    <property type="molecule type" value="Genomic_DNA"/>
</dbReference>
<dbReference type="AlphaFoldDB" id="A0A1I0GEC3"/>
<dbReference type="STRING" id="1526.SAMN02910262_01076"/>